<comment type="caution">
    <text evidence="1">The sequence shown here is derived from an EMBL/GenBank/DDBJ whole genome shotgun (WGS) entry which is preliminary data.</text>
</comment>
<evidence type="ECO:0008006" key="3">
    <source>
        <dbReference type="Google" id="ProtNLM"/>
    </source>
</evidence>
<dbReference type="InterPro" id="IPR008969">
    <property type="entry name" value="CarboxyPept-like_regulatory"/>
</dbReference>
<sequence length="383" mass="44360">MGFIFSFLFLSTLATLAQEQKIKITGLIIDETKETVPFVTIGIVNKSIGTASTEDGEFSLLVSKNELIDTLYVSSLGYDTYKINVSDFIAKKDQNIILIENVVSLSTLVLLHPIDYVNRALKNLKNNTLSKTHVKEILYRRAASEDGKAKFFVENFIRFRDKGPAYWMGRFEVTEARKSVDYRFWKHTQWKHSLEYMCEVNLLRPGNSFHKRNLKKFDWVKTGSSSYEGEDVLILLGTNPKKTWEKVTLYIGLDDYKIFKLESGNSLYIYKKHQNGKLYLSYYRNSWGFPKDNIPPEMLGTRAESLNYKAEAFVLNVTLDKKKTKVKDYGLGLDMGSLDLPYHPKFWKKLNTPPDTKFYKKNKTELEGLFNVPLEKQYQLSNK</sequence>
<evidence type="ECO:0000313" key="2">
    <source>
        <dbReference type="Proteomes" id="UP000745859"/>
    </source>
</evidence>
<dbReference type="Pfam" id="PF13715">
    <property type="entry name" value="CarbopepD_reg_2"/>
    <property type="match status" value="1"/>
</dbReference>
<organism evidence="1 2">
    <name type="scientific">Wenyingzhuangia heitensis</name>
    <dbReference type="NCBI Taxonomy" id="1487859"/>
    <lineage>
        <taxon>Bacteria</taxon>
        <taxon>Pseudomonadati</taxon>
        <taxon>Bacteroidota</taxon>
        <taxon>Flavobacteriia</taxon>
        <taxon>Flavobacteriales</taxon>
        <taxon>Flavobacteriaceae</taxon>
        <taxon>Wenyingzhuangia</taxon>
    </lineage>
</organism>
<protein>
    <recommendedName>
        <fullName evidence="3">CarboxypepD_reg-like domain-containing protein</fullName>
    </recommendedName>
</protein>
<evidence type="ECO:0000313" key="1">
    <source>
        <dbReference type="EMBL" id="NIJ45268.1"/>
    </source>
</evidence>
<dbReference type="Proteomes" id="UP000745859">
    <property type="component" value="Unassembled WGS sequence"/>
</dbReference>
<reference evidence="1 2" key="1">
    <citation type="submission" date="2020-03" db="EMBL/GenBank/DDBJ databases">
        <title>Genomic Encyclopedia of Type Strains, Phase IV (KMG-IV): sequencing the most valuable type-strain genomes for metagenomic binning, comparative biology and taxonomic classification.</title>
        <authorList>
            <person name="Goeker M."/>
        </authorList>
    </citation>
    <scope>NUCLEOTIDE SEQUENCE [LARGE SCALE GENOMIC DNA]</scope>
    <source>
        <strain evidence="1 2">DSM 101599</strain>
    </source>
</reference>
<name>A0ABX0U8W0_9FLAO</name>
<proteinExistence type="predicted"/>
<dbReference type="SUPFAM" id="SSF49464">
    <property type="entry name" value="Carboxypeptidase regulatory domain-like"/>
    <property type="match status" value="1"/>
</dbReference>
<keyword evidence="2" id="KW-1185">Reference proteome</keyword>
<gene>
    <name evidence="1" type="ORF">FHR24_001707</name>
</gene>
<accession>A0ABX0U8W0</accession>
<dbReference type="EMBL" id="JAASQL010000001">
    <property type="protein sequence ID" value="NIJ45268.1"/>
    <property type="molecule type" value="Genomic_DNA"/>
</dbReference>
<dbReference type="RefSeq" id="WP_243846522.1">
    <property type="nucleotide sequence ID" value="NZ_JAASQL010000001.1"/>
</dbReference>